<keyword evidence="1" id="KW-0472">Membrane</keyword>
<sequence length="186" mass="20331">MDTRIGKWAGYAVGVWGLLFAIPSFIWAMGGTFGAESTVSPDLVEMAEDRVTWFMIVLWVTAFLKLFGSVIGMGLTRLRGLWTSRMLVFCGSGAMALLVWHGGYFVIYGVLVKAGVRTVEPDLTPLIDWYLFLWGPYFVIGGVAFALAVLGYVRRADVPRDLRRYGYVATSGAVLLSLASTLTGIG</sequence>
<dbReference type="Pfam" id="PF13160">
    <property type="entry name" value="DUF3995"/>
    <property type="match status" value="1"/>
</dbReference>
<keyword evidence="3" id="KW-1185">Reference proteome</keyword>
<dbReference type="Proteomes" id="UP000297948">
    <property type="component" value="Unassembled WGS sequence"/>
</dbReference>
<protein>
    <submittedName>
        <fullName evidence="2">DUF3995 domain-containing protein</fullName>
    </submittedName>
</protein>
<accession>A0A4Z0FUZ2</accession>
<evidence type="ECO:0000313" key="2">
    <source>
        <dbReference type="EMBL" id="TGA86981.1"/>
    </source>
</evidence>
<evidence type="ECO:0000313" key="3">
    <source>
        <dbReference type="Proteomes" id="UP000297948"/>
    </source>
</evidence>
<feature type="transmembrane region" description="Helical" evidence="1">
    <location>
        <begin position="131"/>
        <end position="153"/>
    </location>
</feature>
<name>A0A4Z0FUZ2_9ACTN</name>
<keyword evidence="1" id="KW-0812">Transmembrane</keyword>
<dbReference type="EMBL" id="SRID01000516">
    <property type="protein sequence ID" value="TGA86981.1"/>
    <property type="molecule type" value="Genomic_DNA"/>
</dbReference>
<proteinExistence type="predicted"/>
<feature type="transmembrane region" description="Helical" evidence="1">
    <location>
        <begin position="87"/>
        <end position="111"/>
    </location>
</feature>
<feature type="transmembrane region" description="Helical" evidence="1">
    <location>
        <begin position="12"/>
        <end position="33"/>
    </location>
</feature>
<comment type="caution">
    <text evidence="2">The sequence shown here is derived from an EMBL/GenBank/DDBJ whole genome shotgun (WGS) entry which is preliminary data.</text>
</comment>
<dbReference type="AlphaFoldDB" id="A0A4Z0FUZ2"/>
<dbReference type="InterPro" id="IPR025058">
    <property type="entry name" value="DUF3995"/>
</dbReference>
<evidence type="ECO:0000256" key="1">
    <source>
        <dbReference type="SAM" id="Phobius"/>
    </source>
</evidence>
<dbReference type="OrthoDB" id="2881403at2"/>
<reference evidence="2 3" key="1">
    <citation type="submission" date="2019-03" db="EMBL/GenBank/DDBJ databases">
        <authorList>
            <person name="Gonzalez-Pimentel J.L."/>
        </authorList>
    </citation>
    <scope>NUCLEOTIDE SEQUENCE [LARGE SCALE GENOMIC DNA]</scope>
    <source>
        <strain evidence="2 3">JCM 31289</strain>
    </source>
</reference>
<organism evidence="2 3">
    <name type="scientific">Streptomyces palmae</name>
    <dbReference type="NCBI Taxonomy" id="1701085"/>
    <lineage>
        <taxon>Bacteria</taxon>
        <taxon>Bacillati</taxon>
        <taxon>Actinomycetota</taxon>
        <taxon>Actinomycetes</taxon>
        <taxon>Kitasatosporales</taxon>
        <taxon>Streptomycetaceae</taxon>
        <taxon>Streptomyces</taxon>
    </lineage>
</organism>
<keyword evidence="1" id="KW-1133">Transmembrane helix</keyword>
<gene>
    <name evidence="2" type="ORF">E4099_30200</name>
</gene>
<feature type="transmembrane region" description="Helical" evidence="1">
    <location>
        <begin position="53"/>
        <end position="75"/>
    </location>
</feature>
<dbReference type="RefSeq" id="WP_135342292.1">
    <property type="nucleotide sequence ID" value="NZ_JBHLTX010000007.1"/>
</dbReference>
<feature type="transmembrane region" description="Helical" evidence="1">
    <location>
        <begin position="165"/>
        <end position="185"/>
    </location>
</feature>